<dbReference type="EMBL" id="SRLO01000039">
    <property type="protein sequence ID" value="TNN82459.1"/>
    <property type="molecule type" value="Genomic_DNA"/>
</dbReference>
<dbReference type="Proteomes" id="UP000314294">
    <property type="component" value="Unassembled WGS sequence"/>
</dbReference>
<sequence>MTMSDNRRCPVRETQRDKSRRGAHTKLTVAESHRAEQGHERESDMAYRVGMEPVVQTGPLLVHTHHLLHLLKTGIHGHQIKEGRPISVGDSWLFLGADDLRVKVDQPTGHRQAHLQAALRLQAAVLQEVVEGAQLMKVGDEPQLGAGILGRHVRGYKT</sequence>
<feature type="compositionally biased region" description="Basic and acidic residues" evidence="1">
    <location>
        <begin position="1"/>
        <end position="17"/>
    </location>
</feature>
<evidence type="ECO:0000313" key="3">
    <source>
        <dbReference type="Proteomes" id="UP000314294"/>
    </source>
</evidence>
<name>A0A4Z2IWU1_9TELE</name>
<evidence type="ECO:0000313" key="2">
    <source>
        <dbReference type="EMBL" id="TNN82459.1"/>
    </source>
</evidence>
<evidence type="ECO:0000256" key="1">
    <source>
        <dbReference type="SAM" id="MobiDB-lite"/>
    </source>
</evidence>
<comment type="caution">
    <text evidence="2">The sequence shown here is derived from an EMBL/GenBank/DDBJ whole genome shotgun (WGS) entry which is preliminary data.</text>
</comment>
<gene>
    <name evidence="2" type="ORF">EYF80_007294</name>
</gene>
<reference evidence="2 3" key="1">
    <citation type="submission" date="2019-03" db="EMBL/GenBank/DDBJ databases">
        <title>First draft genome of Liparis tanakae, snailfish: a comprehensive survey of snailfish specific genes.</title>
        <authorList>
            <person name="Kim W."/>
            <person name="Song I."/>
            <person name="Jeong J.-H."/>
            <person name="Kim D."/>
            <person name="Kim S."/>
            <person name="Ryu S."/>
            <person name="Song J.Y."/>
            <person name="Lee S.K."/>
        </authorList>
    </citation>
    <scope>NUCLEOTIDE SEQUENCE [LARGE SCALE GENOMIC DNA]</scope>
    <source>
        <tissue evidence="2">Muscle</tissue>
    </source>
</reference>
<accession>A0A4Z2IWU1</accession>
<feature type="region of interest" description="Disordered" evidence="1">
    <location>
        <begin position="1"/>
        <end position="25"/>
    </location>
</feature>
<proteinExistence type="predicted"/>
<dbReference type="AlphaFoldDB" id="A0A4Z2IWU1"/>
<protein>
    <submittedName>
        <fullName evidence="2">Uncharacterized protein</fullName>
    </submittedName>
</protein>
<keyword evidence="3" id="KW-1185">Reference proteome</keyword>
<organism evidence="2 3">
    <name type="scientific">Liparis tanakae</name>
    <name type="common">Tanaka's snailfish</name>
    <dbReference type="NCBI Taxonomy" id="230148"/>
    <lineage>
        <taxon>Eukaryota</taxon>
        <taxon>Metazoa</taxon>
        <taxon>Chordata</taxon>
        <taxon>Craniata</taxon>
        <taxon>Vertebrata</taxon>
        <taxon>Euteleostomi</taxon>
        <taxon>Actinopterygii</taxon>
        <taxon>Neopterygii</taxon>
        <taxon>Teleostei</taxon>
        <taxon>Neoteleostei</taxon>
        <taxon>Acanthomorphata</taxon>
        <taxon>Eupercaria</taxon>
        <taxon>Perciformes</taxon>
        <taxon>Cottioidei</taxon>
        <taxon>Cottales</taxon>
        <taxon>Liparidae</taxon>
        <taxon>Liparis</taxon>
    </lineage>
</organism>